<evidence type="ECO:0000256" key="3">
    <source>
        <dbReference type="ARBA" id="ARBA00023136"/>
    </source>
</evidence>
<gene>
    <name evidence="8" type="ORF">I4641_10075</name>
</gene>
<dbReference type="GO" id="GO:0005886">
    <property type="term" value="C:plasma membrane"/>
    <property type="evidence" value="ECO:0007669"/>
    <property type="project" value="TreeGrafter"/>
</dbReference>
<feature type="region of interest" description="Disordered" evidence="4">
    <location>
        <begin position="1"/>
        <end position="26"/>
    </location>
</feature>
<dbReference type="InterPro" id="IPR050515">
    <property type="entry name" value="Beta-lactam/transpept"/>
</dbReference>
<feature type="transmembrane region" description="Helical" evidence="5">
    <location>
        <begin position="47"/>
        <end position="71"/>
    </location>
</feature>
<proteinExistence type="inferred from homology"/>
<dbReference type="PANTHER" id="PTHR30627:SF1">
    <property type="entry name" value="PEPTIDOGLYCAN D,D-TRANSPEPTIDASE FTSI"/>
    <property type="match status" value="1"/>
</dbReference>
<name>A0A964BRR2_9CYAN</name>
<dbReference type="SUPFAM" id="SSF56519">
    <property type="entry name" value="Penicillin binding protein dimerisation domain"/>
    <property type="match status" value="1"/>
</dbReference>
<dbReference type="GO" id="GO:0008658">
    <property type="term" value="F:penicillin binding"/>
    <property type="evidence" value="ECO:0007669"/>
    <property type="project" value="InterPro"/>
</dbReference>
<dbReference type="Proteomes" id="UP000729733">
    <property type="component" value="Unassembled WGS sequence"/>
</dbReference>
<keyword evidence="5" id="KW-0812">Transmembrane</keyword>
<evidence type="ECO:0000256" key="5">
    <source>
        <dbReference type="SAM" id="Phobius"/>
    </source>
</evidence>
<evidence type="ECO:0000313" key="9">
    <source>
        <dbReference type="Proteomes" id="UP000729733"/>
    </source>
</evidence>
<dbReference type="InterPro" id="IPR036138">
    <property type="entry name" value="PBP_dimer_sf"/>
</dbReference>
<accession>A0A964BRR2</accession>
<keyword evidence="5" id="KW-1133">Transmembrane helix</keyword>
<dbReference type="SUPFAM" id="SSF56601">
    <property type="entry name" value="beta-lactamase/transpeptidase-like"/>
    <property type="match status" value="1"/>
</dbReference>
<protein>
    <submittedName>
        <fullName evidence="8">Penicillin-binding protein 2</fullName>
    </submittedName>
</protein>
<sequence>MTKSRFKLPLRSNNTKKKPKGTRFHPRPFVEQRRLSNNQKNKSQAHLLLRLFLVWGVLVIGTVGLAARLYYLQIVNPIIFYEQAPDGKRLTQIAQDQQTTKLSFYIPRRQIVDRDRNVLATDRITYTLYVHPHLFKRNSEPVPAEEIAEQLSDILGNKTPQEFLAIFQKQDWGIRLAEDLPESVKEKIAALQIDGLDLKQNYSRFYPHREMAAEVTGYVNLDSSRTPQAGIEYTQNKLLERDPISWKMKRSFSNNKAVFHPGDLERSQQLFNFDDLRLQLTIDLRLQQIARNALKKQMKEYDAKRGTVIVMDVRDGAIAALVSEPTYDPNTYYKYEDFSVFKNWAVTDLYEPGSTFKPINIALALDAGVISPQDTFNDTGEIKIKDAVVRNHDFEKKGARGELTLSQILQYSSNVGMIKVMRRIEPLDYYRDLQKLGIEDKVEFDIPGYTTGRLKNEVEFTVREIEPATTAFGQGFSLTPLKLIQIHAALANEGKLITPHVVRGLSDYKGYLHYSQPPNTKQVFSPKTAKTVLEMMEKVVEDGSGYAAKIPGYRIAGKTGTSQKAITQGGYDETAKITSFVGIFPVEAPRYAVLAVVDEPHGEYTYGSTVAAPIVGSVIQGIINIEGIPPSTDISQK</sequence>
<evidence type="ECO:0000259" key="6">
    <source>
        <dbReference type="Pfam" id="PF00905"/>
    </source>
</evidence>
<dbReference type="Pfam" id="PF03717">
    <property type="entry name" value="PBP_dimer"/>
    <property type="match status" value="1"/>
</dbReference>
<dbReference type="AlphaFoldDB" id="A0A964BRR2"/>
<reference evidence="8" key="1">
    <citation type="journal article" date="2021" name="Antonie Van Leeuwenhoek">
        <title>Draft genome and description of Waterburya agarophytonicola gen. nov. sp. nov. (Pleurocapsales, Cyanobacteria): a seaweed symbiont.</title>
        <authorList>
            <person name="Bonthond G."/>
            <person name="Shalygin S."/>
            <person name="Bayer T."/>
            <person name="Weinberger F."/>
        </authorList>
    </citation>
    <scope>NUCLEOTIDE SEQUENCE</scope>
    <source>
        <strain evidence="8">KI4</strain>
    </source>
</reference>
<organism evidence="8 9">
    <name type="scientific">Waterburya agarophytonicola KI4</name>
    <dbReference type="NCBI Taxonomy" id="2874699"/>
    <lineage>
        <taxon>Bacteria</taxon>
        <taxon>Bacillati</taxon>
        <taxon>Cyanobacteriota</taxon>
        <taxon>Cyanophyceae</taxon>
        <taxon>Pleurocapsales</taxon>
        <taxon>Hyellaceae</taxon>
        <taxon>Waterburya</taxon>
        <taxon>Waterburya agarophytonicola</taxon>
    </lineage>
</organism>
<dbReference type="InterPro" id="IPR012338">
    <property type="entry name" value="Beta-lactam/transpept-like"/>
</dbReference>
<evidence type="ECO:0000256" key="1">
    <source>
        <dbReference type="ARBA" id="ARBA00004370"/>
    </source>
</evidence>
<dbReference type="Pfam" id="PF00905">
    <property type="entry name" value="Transpeptidase"/>
    <property type="match status" value="1"/>
</dbReference>
<keyword evidence="9" id="KW-1185">Reference proteome</keyword>
<evidence type="ECO:0000313" key="8">
    <source>
        <dbReference type="EMBL" id="MCC0177323.1"/>
    </source>
</evidence>
<evidence type="ECO:0000256" key="2">
    <source>
        <dbReference type="ARBA" id="ARBA00007171"/>
    </source>
</evidence>
<feature type="domain" description="Penicillin-binding protein dimerisation" evidence="7">
    <location>
        <begin position="107"/>
        <end position="226"/>
    </location>
</feature>
<dbReference type="RefSeq" id="WP_229640386.1">
    <property type="nucleotide sequence ID" value="NZ_JADWDC010000020.1"/>
</dbReference>
<dbReference type="GO" id="GO:0071555">
    <property type="term" value="P:cell wall organization"/>
    <property type="evidence" value="ECO:0007669"/>
    <property type="project" value="TreeGrafter"/>
</dbReference>
<comment type="subcellular location">
    <subcellularLocation>
        <location evidence="1">Membrane</location>
    </subcellularLocation>
</comment>
<dbReference type="Gene3D" id="3.90.1310.10">
    <property type="entry name" value="Penicillin-binding protein 2a (Domain 2)"/>
    <property type="match status" value="1"/>
</dbReference>
<comment type="caution">
    <text evidence="8">The sequence shown here is derived from an EMBL/GenBank/DDBJ whole genome shotgun (WGS) entry which is preliminary data.</text>
</comment>
<dbReference type="InterPro" id="IPR001460">
    <property type="entry name" value="PCN-bd_Tpept"/>
</dbReference>
<feature type="domain" description="Penicillin-binding protein transpeptidase" evidence="6">
    <location>
        <begin position="306"/>
        <end position="619"/>
    </location>
</feature>
<dbReference type="Gene3D" id="3.40.710.10">
    <property type="entry name" value="DD-peptidase/beta-lactamase superfamily"/>
    <property type="match status" value="1"/>
</dbReference>
<keyword evidence="3 5" id="KW-0472">Membrane</keyword>
<dbReference type="Gene3D" id="3.30.450.330">
    <property type="match status" value="1"/>
</dbReference>
<dbReference type="InterPro" id="IPR005311">
    <property type="entry name" value="PBP_dimer"/>
</dbReference>
<evidence type="ECO:0000259" key="7">
    <source>
        <dbReference type="Pfam" id="PF03717"/>
    </source>
</evidence>
<dbReference type="PANTHER" id="PTHR30627">
    <property type="entry name" value="PEPTIDOGLYCAN D,D-TRANSPEPTIDASE"/>
    <property type="match status" value="1"/>
</dbReference>
<dbReference type="EMBL" id="JADWDC010000020">
    <property type="protein sequence ID" value="MCC0177323.1"/>
    <property type="molecule type" value="Genomic_DNA"/>
</dbReference>
<evidence type="ECO:0000256" key="4">
    <source>
        <dbReference type="SAM" id="MobiDB-lite"/>
    </source>
</evidence>
<comment type="similarity">
    <text evidence="2">Belongs to the transpeptidase family.</text>
</comment>